<dbReference type="InterPro" id="IPR014782">
    <property type="entry name" value="Peptidase_M1_dom"/>
</dbReference>
<dbReference type="SUPFAM" id="SSF55486">
    <property type="entry name" value="Metalloproteases ('zincins'), catalytic domain"/>
    <property type="match status" value="1"/>
</dbReference>
<evidence type="ECO:0000313" key="3">
    <source>
        <dbReference type="EMBL" id="ETN83614.1"/>
    </source>
</evidence>
<organism evidence="3 4">
    <name type="scientific">Necator americanus</name>
    <name type="common">Human hookworm</name>
    <dbReference type="NCBI Taxonomy" id="51031"/>
    <lineage>
        <taxon>Eukaryota</taxon>
        <taxon>Metazoa</taxon>
        <taxon>Ecdysozoa</taxon>
        <taxon>Nematoda</taxon>
        <taxon>Chromadorea</taxon>
        <taxon>Rhabditida</taxon>
        <taxon>Rhabditina</taxon>
        <taxon>Rhabditomorpha</taxon>
        <taxon>Strongyloidea</taxon>
        <taxon>Ancylostomatidae</taxon>
        <taxon>Bunostominae</taxon>
        <taxon>Necator</taxon>
    </lineage>
</organism>
<dbReference type="Gene3D" id="1.10.390.10">
    <property type="entry name" value="Neutral Protease Domain 2"/>
    <property type="match status" value="1"/>
</dbReference>
<dbReference type="Pfam" id="PF01433">
    <property type="entry name" value="Peptidase_M1"/>
    <property type="match status" value="1"/>
</dbReference>
<evidence type="ECO:0000256" key="1">
    <source>
        <dbReference type="SAM" id="MobiDB-lite"/>
    </source>
</evidence>
<name>W2TPK5_NECAM</name>
<dbReference type="KEGG" id="nai:NECAME_17409"/>
<dbReference type="AlphaFoldDB" id="W2TPK5"/>
<dbReference type="GO" id="GO:0008270">
    <property type="term" value="F:zinc ion binding"/>
    <property type="evidence" value="ECO:0007669"/>
    <property type="project" value="InterPro"/>
</dbReference>
<keyword evidence="4" id="KW-1185">Reference proteome</keyword>
<dbReference type="STRING" id="51031.W2TPK5"/>
<dbReference type="GO" id="GO:0070006">
    <property type="term" value="F:metalloaminopeptidase activity"/>
    <property type="evidence" value="ECO:0007669"/>
    <property type="project" value="TreeGrafter"/>
</dbReference>
<proteinExistence type="predicted"/>
<dbReference type="GO" id="GO:0005615">
    <property type="term" value="C:extracellular space"/>
    <property type="evidence" value="ECO:0007669"/>
    <property type="project" value="TreeGrafter"/>
</dbReference>
<dbReference type="OMA" id="VIIAHCK"/>
<protein>
    <recommendedName>
        <fullName evidence="2">Peptidase M1 membrane alanine aminopeptidase domain-containing protein</fullName>
    </recommendedName>
</protein>
<dbReference type="PANTHER" id="PTHR11533">
    <property type="entry name" value="PROTEASE M1 ZINC METALLOPROTEASE"/>
    <property type="match status" value="1"/>
</dbReference>
<dbReference type="GO" id="GO:0005737">
    <property type="term" value="C:cytoplasm"/>
    <property type="evidence" value="ECO:0007669"/>
    <property type="project" value="TreeGrafter"/>
</dbReference>
<evidence type="ECO:0000313" key="4">
    <source>
        <dbReference type="Proteomes" id="UP000053676"/>
    </source>
</evidence>
<sequence>MKWWDDVWLNEGFATYAEHFGADVISDNNMRMQEIFIIDSLKTGMALDSVAASHPLSFKIDKASEVFEAFDSISYGKGASVLRMISHLIGVDNYNNAIAVSFLYPLKKKDLKPEEFSSKKKTKGTKKSGEKSSP</sequence>
<dbReference type="InterPro" id="IPR027268">
    <property type="entry name" value="Peptidase_M4/M1_CTD_sf"/>
</dbReference>
<evidence type="ECO:0000259" key="2">
    <source>
        <dbReference type="Pfam" id="PF01433"/>
    </source>
</evidence>
<dbReference type="EMBL" id="KI658159">
    <property type="protein sequence ID" value="ETN83614.1"/>
    <property type="molecule type" value="Genomic_DNA"/>
</dbReference>
<dbReference type="GO" id="GO:0042277">
    <property type="term" value="F:peptide binding"/>
    <property type="evidence" value="ECO:0007669"/>
    <property type="project" value="TreeGrafter"/>
</dbReference>
<dbReference type="Proteomes" id="UP000053676">
    <property type="component" value="Unassembled WGS sequence"/>
</dbReference>
<dbReference type="InterPro" id="IPR050344">
    <property type="entry name" value="Peptidase_M1_aminopeptidases"/>
</dbReference>
<dbReference type="GO" id="GO:0016020">
    <property type="term" value="C:membrane"/>
    <property type="evidence" value="ECO:0007669"/>
    <property type="project" value="TreeGrafter"/>
</dbReference>
<accession>W2TPK5</accession>
<reference evidence="4" key="1">
    <citation type="journal article" date="2014" name="Nat. Genet.">
        <title>Genome of the human hookworm Necator americanus.</title>
        <authorList>
            <person name="Tang Y.T."/>
            <person name="Gao X."/>
            <person name="Rosa B.A."/>
            <person name="Abubucker S."/>
            <person name="Hallsworth-Pepin K."/>
            <person name="Martin J."/>
            <person name="Tyagi R."/>
            <person name="Heizer E."/>
            <person name="Zhang X."/>
            <person name="Bhonagiri-Palsikar V."/>
            <person name="Minx P."/>
            <person name="Warren W.C."/>
            <person name="Wang Q."/>
            <person name="Zhan B."/>
            <person name="Hotez P.J."/>
            <person name="Sternberg P.W."/>
            <person name="Dougall A."/>
            <person name="Gaze S.T."/>
            <person name="Mulvenna J."/>
            <person name="Sotillo J."/>
            <person name="Ranganathan S."/>
            <person name="Rabelo E.M."/>
            <person name="Wilson R.K."/>
            <person name="Felgner P.L."/>
            <person name="Bethony J."/>
            <person name="Hawdon J.M."/>
            <person name="Gasser R.B."/>
            <person name="Loukas A."/>
            <person name="Mitreva M."/>
        </authorList>
    </citation>
    <scope>NUCLEOTIDE SEQUENCE [LARGE SCALE GENOMIC DNA]</scope>
</reference>
<feature type="region of interest" description="Disordered" evidence="1">
    <location>
        <begin position="114"/>
        <end position="134"/>
    </location>
</feature>
<dbReference type="MEROPS" id="M01.015"/>
<gene>
    <name evidence="3" type="ORF">NECAME_17409</name>
</gene>
<dbReference type="OrthoDB" id="6337587at2759"/>
<dbReference type="PANTHER" id="PTHR11533:SF301">
    <property type="entry name" value="AMINOPEPTIDASE"/>
    <property type="match status" value="1"/>
</dbReference>
<dbReference type="GO" id="GO:0006508">
    <property type="term" value="P:proteolysis"/>
    <property type="evidence" value="ECO:0007669"/>
    <property type="project" value="TreeGrafter"/>
</dbReference>
<feature type="domain" description="Peptidase M1 membrane alanine aminopeptidase" evidence="2">
    <location>
        <begin position="1"/>
        <end position="117"/>
    </location>
</feature>
<dbReference type="GO" id="GO:0043171">
    <property type="term" value="P:peptide catabolic process"/>
    <property type="evidence" value="ECO:0007669"/>
    <property type="project" value="TreeGrafter"/>
</dbReference>